<comment type="caution">
    <text evidence="1">The sequence shown here is derived from an EMBL/GenBank/DDBJ whole genome shotgun (WGS) entry which is preliminary data.</text>
</comment>
<dbReference type="InParanoid" id="A0A2P6NN35"/>
<protein>
    <submittedName>
        <fullName evidence="1">Uncharacterized protein</fullName>
    </submittedName>
</protein>
<dbReference type="AlphaFoldDB" id="A0A2P6NN35"/>
<evidence type="ECO:0000313" key="1">
    <source>
        <dbReference type="EMBL" id="PRP85349.1"/>
    </source>
</evidence>
<sequence>MITIILLKVSNCVIMCLVNLGGGITINISAGLLQNAVQSNKQSTNKEKASASTNLAGAITLTREATIATAAYTIHATQHADNSTNPLNFLDTPGHKVFVSLLVSSGMCVTLKFFSTLQQCRETKHNIIATQQQVEPLDQILLTCSTGTSKDIAR</sequence>
<proteinExistence type="predicted"/>
<accession>A0A2P6NN35</accession>
<reference evidence="1 2" key="1">
    <citation type="journal article" date="2018" name="Genome Biol. Evol.">
        <title>Multiple Roots of Fruiting Body Formation in Amoebozoa.</title>
        <authorList>
            <person name="Hillmann F."/>
            <person name="Forbes G."/>
            <person name="Novohradska S."/>
            <person name="Ferling I."/>
            <person name="Riege K."/>
            <person name="Groth M."/>
            <person name="Westermann M."/>
            <person name="Marz M."/>
            <person name="Spaller T."/>
            <person name="Winckler T."/>
            <person name="Schaap P."/>
            <person name="Glockner G."/>
        </authorList>
    </citation>
    <scope>NUCLEOTIDE SEQUENCE [LARGE SCALE GENOMIC DNA]</scope>
    <source>
        <strain evidence="1 2">Jena</strain>
    </source>
</reference>
<dbReference type="Proteomes" id="UP000241769">
    <property type="component" value="Unassembled WGS sequence"/>
</dbReference>
<keyword evidence="2" id="KW-1185">Reference proteome</keyword>
<evidence type="ECO:0000313" key="2">
    <source>
        <dbReference type="Proteomes" id="UP000241769"/>
    </source>
</evidence>
<dbReference type="EMBL" id="MDYQ01000046">
    <property type="protein sequence ID" value="PRP85349.1"/>
    <property type="molecule type" value="Genomic_DNA"/>
</dbReference>
<gene>
    <name evidence="1" type="ORF">PROFUN_07057</name>
</gene>
<organism evidence="1 2">
    <name type="scientific">Planoprotostelium fungivorum</name>
    <dbReference type="NCBI Taxonomy" id="1890364"/>
    <lineage>
        <taxon>Eukaryota</taxon>
        <taxon>Amoebozoa</taxon>
        <taxon>Evosea</taxon>
        <taxon>Variosea</taxon>
        <taxon>Cavosteliida</taxon>
        <taxon>Cavosteliaceae</taxon>
        <taxon>Planoprotostelium</taxon>
    </lineage>
</organism>
<name>A0A2P6NN35_9EUKA</name>